<dbReference type="EMBL" id="BK016182">
    <property type="protein sequence ID" value="DAG00599.1"/>
    <property type="molecule type" value="Genomic_DNA"/>
</dbReference>
<protein>
    <submittedName>
        <fullName evidence="1">Uncharacterized protein</fullName>
    </submittedName>
</protein>
<organism evidence="1">
    <name type="scientific">Myoviridae sp. ctJ2i1</name>
    <dbReference type="NCBI Taxonomy" id="2825079"/>
    <lineage>
        <taxon>Viruses</taxon>
        <taxon>Duplodnaviria</taxon>
        <taxon>Heunggongvirae</taxon>
        <taxon>Uroviricota</taxon>
        <taxon>Caudoviricetes</taxon>
    </lineage>
</organism>
<accession>A0A8S5V1V1</accession>
<proteinExistence type="predicted"/>
<reference evidence="1" key="1">
    <citation type="journal article" date="2021" name="Proc. Natl. Acad. Sci. U.S.A.">
        <title>A Catalog of Tens of Thousands of Viruses from Human Metagenomes Reveals Hidden Associations with Chronic Diseases.</title>
        <authorList>
            <person name="Tisza M.J."/>
            <person name="Buck C.B."/>
        </authorList>
    </citation>
    <scope>NUCLEOTIDE SEQUENCE</scope>
    <source>
        <strain evidence="1">CtJ2i1</strain>
    </source>
</reference>
<evidence type="ECO:0000313" key="1">
    <source>
        <dbReference type="EMBL" id="DAG00599.1"/>
    </source>
</evidence>
<name>A0A8S5V1V1_9CAUD</name>
<sequence length="162" mass="18882">MPNWIEGVVKFRGKHKDLKKFLEEELIEVDMDFTQDPPVSIISNNVTTDEYGDIQGISVSNTWFKTFKRAYISEMWSYSIYEDDGSKDKIFCANVKSAWNLSIDEVLEVANLYHIDIKGHMFEHGMCFERDFEVDRNGNILKDEDIEHNNYTWDSINPLIGG</sequence>